<evidence type="ECO:0000256" key="8">
    <source>
        <dbReference type="ARBA" id="ARBA00023077"/>
    </source>
</evidence>
<dbReference type="PANTHER" id="PTHR32552">
    <property type="entry name" value="FERRICHROME IRON RECEPTOR-RELATED"/>
    <property type="match status" value="1"/>
</dbReference>
<dbReference type="GO" id="GO:0009279">
    <property type="term" value="C:cell outer membrane"/>
    <property type="evidence" value="ECO:0007669"/>
    <property type="project" value="UniProtKB-SubCell"/>
</dbReference>
<dbReference type="Pfam" id="PF00593">
    <property type="entry name" value="TonB_dep_Rec_b-barrel"/>
    <property type="match status" value="1"/>
</dbReference>
<name>A0A975K9X5_9SPHN</name>
<keyword evidence="7" id="KW-0406">Ion transport</keyword>
<accession>A0A975K9X5</accession>
<evidence type="ECO:0000256" key="2">
    <source>
        <dbReference type="ARBA" id="ARBA00022448"/>
    </source>
</evidence>
<evidence type="ECO:0000256" key="5">
    <source>
        <dbReference type="ARBA" id="ARBA00022692"/>
    </source>
</evidence>
<evidence type="ECO:0000313" key="17">
    <source>
        <dbReference type="Proteomes" id="UP000681425"/>
    </source>
</evidence>
<dbReference type="Pfam" id="PF07715">
    <property type="entry name" value="Plug"/>
    <property type="match status" value="1"/>
</dbReference>
<evidence type="ECO:0000256" key="3">
    <source>
        <dbReference type="ARBA" id="ARBA00022452"/>
    </source>
</evidence>
<evidence type="ECO:0000256" key="9">
    <source>
        <dbReference type="ARBA" id="ARBA00023136"/>
    </source>
</evidence>
<dbReference type="RefSeq" id="WP_212610041.1">
    <property type="nucleotide sequence ID" value="NZ_CP073910.1"/>
</dbReference>
<reference evidence="16" key="1">
    <citation type="submission" date="2021-04" db="EMBL/GenBank/DDBJ databases">
        <title>Isolation of p-tert-butylphenol degrading bacteria Sphingobium phenoxybenzoativorans Tas13 from active sludge.</title>
        <authorList>
            <person name="Li Y."/>
        </authorList>
    </citation>
    <scope>NUCLEOTIDE SEQUENCE</scope>
    <source>
        <strain evidence="16">Tas13</strain>
    </source>
</reference>
<evidence type="ECO:0000313" key="16">
    <source>
        <dbReference type="EMBL" id="QUT06738.1"/>
    </source>
</evidence>
<evidence type="ECO:0000259" key="14">
    <source>
        <dbReference type="Pfam" id="PF00593"/>
    </source>
</evidence>
<evidence type="ECO:0000256" key="13">
    <source>
        <dbReference type="SAM" id="SignalP"/>
    </source>
</evidence>
<keyword evidence="8 12" id="KW-0798">TonB box</keyword>
<dbReference type="KEGG" id="spph:KFK14_04655"/>
<gene>
    <name evidence="16" type="ORF">KFK14_04655</name>
</gene>
<dbReference type="InterPro" id="IPR036942">
    <property type="entry name" value="Beta-barrel_TonB_sf"/>
</dbReference>
<feature type="chain" id="PRO_5036988498" evidence="13">
    <location>
        <begin position="31"/>
        <end position="803"/>
    </location>
</feature>
<evidence type="ECO:0000259" key="15">
    <source>
        <dbReference type="Pfam" id="PF07715"/>
    </source>
</evidence>
<dbReference type="InterPro" id="IPR012910">
    <property type="entry name" value="Plug_dom"/>
</dbReference>
<dbReference type="AlphaFoldDB" id="A0A975K9X5"/>
<keyword evidence="16" id="KW-0675">Receptor</keyword>
<keyword evidence="5 11" id="KW-0812">Transmembrane</keyword>
<protein>
    <submittedName>
        <fullName evidence="16">TonB-dependent receptor</fullName>
    </submittedName>
</protein>
<dbReference type="EMBL" id="CP073910">
    <property type="protein sequence ID" value="QUT06738.1"/>
    <property type="molecule type" value="Genomic_DNA"/>
</dbReference>
<dbReference type="Gene3D" id="2.40.170.20">
    <property type="entry name" value="TonB-dependent receptor, beta-barrel domain"/>
    <property type="match status" value="1"/>
</dbReference>
<keyword evidence="3 11" id="KW-1134">Transmembrane beta strand</keyword>
<evidence type="ECO:0000256" key="6">
    <source>
        <dbReference type="ARBA" id="ARBA00023004"/>
    </source>
</evidence>
<keyword evidence="6" id="KW-0408">Iron</keyword>
<dbReference type="PROSITE" id="PS52016">
    <property type="entry name" value="TONB_DEPENDENT_REC_3"/>
    <property type="match status" value="1"/>
</dbReference>
<dbReference type="InterPro" id="IPR000531">
    <property type="entry name" value="Beta-barrel_TonB"/>
</dbReference>
<dbReference type="PANTHER" id="PTHR32552:SF81">
    <property type="entry name" value="TONB-DEPENDENT OUTER MEMBRANE RECEPTOR"/>
    <property type="match status" value="1"/>
</dbReference>
<comment type="similarity">
    <text evidence="11 12">Belongs to the TonB-dependent receptor family.</text>
</comment>
<dbReference type="InterPro" id="IPR039426">
    <property type="entry name" value="TonB-dep_rcpt-like"/>
</dbReference>
<feature type="domain" description="TonB-dependent receptor plug" evidence="15">
    <location>
        <begin position="66"/>
        <end position="174"/>
    </location>
</feature>
<keyword evidence="4" id="KW-0410">Iron transport</keyword>
<keyword evidence="13" id="KW-0732">Signal</keyword>
<organism evidence="16 17">
    <name type="scientific">Sphingobium phenoxybenzoativorans</name>
    <dbReference type="NCBI Taxonomy" id="1592790"/>
    <lineage>
        <taxon>Bacteria</taxon>
        <taxon>Pseudomonadati</taxon>
        <taxon>Pseudomonadota</taxon>
        <taxon>Alphaproteobacteria</taxon>
        <taxon>Sphingomonadales</taxon>
        <taxon>Sphingomonadaceae</taxon>
        <taxon>Sphingobium</taxon>
    </lineage>
</organism>
<keyword evidence="17" id="KW-1185">Reference proteome</keyword>
<feature type="domain" description="TonB-dependent receptor-like beta-barrel" evidence="14">
    <location>
        <begin position="260"/>
        <end position="764"/>
    </location>
</feature>
<evidence type="ECO:0000256" key="1">
    <source>
        <dbReference type="ARBA" id="ARBA00004571"/>
    </source>
</evidence>
<proteinExistence type="inferred from homology"/>
<feature type="signal peptide" evidence="13">
    <location>
        <begin position="1"/>
        <end position="30"/>
    </location>
</feature>
<comment type="subcellular location">
    <subcellularLocation>
        <location evidence="1 11">Cell outer membrane</location>
        <topology evidence="1 11">Multi-pass membrane protein</topology>
    </subcellularLocation>
</comment>
<sequence>MQPRSYIGRKRLSGGIALMLTTAFCGMAQAQDESPAATQQAPQADDAQGSAAGDIIVTAQRREQRLNDVPLSVQAKTGETLTQAGVTDSRALEQISPAVNFNAGYTPTATSVVIRGAASLAQEGGIQPSVGVVIDNVPVGRQAEFIVDLADIDRVEVLSGPQGTLFGKNSTAGVVNIITNRPKRDFGASFEATGTTDEEVIAKGMLNVPVGERVSARVNGYYHYLSPLIENLGTGGDLWGQRSYGMQGKLLFDISDTTNLLLTANYNKSRSSAGVQFVITPISEPIGTLQTQTLLGLVGRGVDVVNQDTQTYNKSRSYAFIGELNSELSDSLSLVAISGYRNFSSRTEIEVDNGPTGVNPGRGFSPNPLGYPISYVAFDDDHLPEQYKYFSQEVRLNYTGNGIDAVVGGYFQDFEEKRNLILPFVFDGAFALADPSLAGVLFYNDTRTQSRLKDKTIAAFADVTYEIVPTVKVFAGIRYTHEKLNFDYAKQTYFNPVAGFFDPVTQINSAPPVGTFNVDNATRSDNNISGRVGIQWQPQRNLNYYASFNRGYKGAAAYQGTGLSNAADALIAPEIAEAFEIGAKQRFFDGALSIDIALYSQKIKNIQQTAVLPGTVTTQLVNAGDLKIKGFELNSSLRPVDGLTLNAALVYNDSQYSGDNFFPCGPSATPGVGQCGANGLINLNGRRAISSPRVKVVTSATYDIDLEGPLKIRTYAAYNWRSSNQFQLYQDPLTKEPAYGILDASIGLGDDNDRWSLTIFGKNLTNKFYYAYLNTADFFIGRQFGGLTRDYKRYGGLRLTYKM</sequence>
<dbReference type="Proteomes" id="UP000681425">
    <property type="component" value="Chromosome"/>
</dbReference>
<keyword evidence="9 11" id="KW-0472">Membrane</keyword>
<evidence type="ECO:0000256" key="10">
    <source>
        <dbReference type="ARBA" id="ARBA00023237"/>
    </source>
</evidence>
<keyword evidence="10 11" id="KW-0998">Cell outer membrane</keyword>
<evidence type="ECO:0000256" key="4">
    <source>
        <dbReference type="ARBA" id="ARBA00022496"/>
    </source>
</evidence>
<keyword evidence="2 11" id="KW-0813">Transport</keyword>
<dbReference type="SUPFAM" id="SSF56935">
    <property type="entry name" value="Porins"/>
    <property type="match status" value="1"/>
</dbReference>
<dbReference type="GO" id="GO:0006826">
    <property type="term" value="P:iron ion transport"/>
    <property type="evidence" value="ECO:0007669"/>
    <property type="project" value="UniProtKB-KW"/>
</dbReference>
<evidence type="ECO:0000256" key="7">
    <source>
        <dbReference type="ARBA" id="ARBA00023065"/>
    </source>
</evidence>
<evidence type="ECO:0000256" key="11">
    <source>
        <dbReference type="PROSITE-ProRule" id="PRU01360"/>
    </source>
</evidence>
<evidence type="ECO:0000256" key="12">
    <source>
        <dbReference type="RuleBase" id="RU003357"/>
    </source>
</evidence>